<evidence type="ECO:0000259" key="6">
    <source>
        <dbReference type="PROSITE" id="PS51007"/>
    </source>
</evidence>
<dbReference type="Proteomes" id="UP001216907">
    <property type="component" value="Unassembled WGS sequence"/>
</dbReference>
<dbReference type="Pfam" id="PF13442">
    <property type="entry name" value="Cytochrome_CBB3"/>
    <property type="match status" value="1"/>
</dbReference>
<keyword evidence="2 4" id="KW-0479">Metal-binding</keyword>
<keyword evidence="8" id="KW-1185">Reference proteome</keyword>
<dbReference type="SUPFAM" id="SSF46626">
    <property type="entry name" value="Cytochrome c"/>
    <property type="match status" value="1"/>
</dbReference>
<reference evidence="7 8" key="1">
    <citation type="submission" date="2023-03" db="EMBL/GenBank/DDBJ databases">
        <title>Paludisphaera mucosa sp. nov. a novel planctomycete from northern fen.</title>
        <authorList>
            <person name="Ivanova A."/>
        </authorList>
    </citation>
    <scope>NUCLEOTIDE SEQUENCE [LARGE SCALE GENOMIC DNA]</scope>
    <source>
        <strain evidence="7 8">Pla2</strain>
    </source>
</reference>
<evidence type="ECO:0000256" key="2">
    <source>
        <dbReference type="ARBA" id="ARBA00022723"/>
    </source>
</evidence>
<dbReference type="InterPro" id="IPR009056">
    <property type="entry name" value="Cyt_c-like_dom"/>
</dbReference>
<dbReference type="InterPro" id="IPR036909">
    <property type="entry name" value="Cyt_c-like_dom_sf"/>
</dbReference>
<evidence type="ECO:0000256" key="1">
    <source>
        <dbReference type="ARBA" id="ARBA00022617"/>
    </source>
</evidence>
<dbReference type="RefSeq" id="WP_277864515.1">
    <property type="nucleotide sequence ID" value="NZ_JARRAG010000003.1"/>
</dbReference>
<comment type="caution">
    <text evidence="7">The sequence shown here is derived from an EMBL/GenBank/DDBJ whole genome shotgun (WGS) entry which is preliminary data.</text>
</comment>
<feature type="chain" id="PRO_5046508339" evidence="5">
    <location>
        <begin position="34"/>
        <end position="213"/>
    </location>
</feature>
<keyword evidence="3 4" id="KW-0408">Iron</keyword>
<sequence>MRPNTTTARVRNATARRPQRLAAAALAALLAVAPGCTDMYDQPRFEPYEATTLFSDGASSRTLVLGTVPREDVRGLPAVEDRELLLTGLKDGVAAQEPPFAVDRAVLERGKQRYGIYCTPCHGQLGDGRGVIVQRGFTPPPKYTEPRLVDAPLGHFFQVISNGHGAMYSFAARVAPQDRWAIAAYIRALQLSQNAKASELPPEDQSKLQEAVK</sequence>
<dbReference type="PANTHER" id="PTHR40394:SF2">
    <property type="entry name" value="QUINOL:CYTOCHROME C OXIDOREDUCTASE MEMBRANE PROTEIN"/>
    <property type="match status" value="1"/>
</dbReference>
<dbReference type="EMBL" id="JARRAG010000003">
    <property type="protein sequence ID" value="MDG3008188.1"/>
    <property type="molecule type" value="Genomic_DNA"/>
</dbReference>
<dbReference type="PANTHER" id="PTHR40394">
    <property type="entry name" value="LIPOPROTEIN-RELATED"/>
    <property type="match status" value="1"/>
</dbReference>
<accession>A0ABT6FLE5</accession>
<dbReference type="Gene3D" id="1.10.760.10">
    <property type="entry name" value="Cytochrome c-like domain"/>
    <property type="match status" value="1"/>
</dbReference>
<keyword evidence="5" id="KW-0732">Signal</keyword>
<feature type="domain" description="Cytochrome c" evidence="6">
    <location>
        <begin position="105"/>
        <end position="190"/>
    </location>
</feature>
<name>A0ABT6FLE5_9BACT</name>
<proteinExistence type="predicted"/>
<evidence type="ECO:0000256" key="4">
    <source>
        <dbReference type="PROSITE-ProRule" id="PRU00433"/>
    </source>
</evidence>
<organism evidence="7 8">
    <name type="scientific">Paludisphaera mucosa</name>
    <dbReference type="NCBI Taxonomy" id="3030827"/>
    <lineage>
        <taxon>Bacteria</taxon>
        <taxon>Pseudomonadati</taxon>
        <taxon>Planctomycetota</taxon>
        <taxon>Planctomycetia</taxon>
        <taxon>Isosphaerales</taxon>
        <taxon>Isosphaeraceae</taxon>
        <taxon>Paludisphaera</taxon>
    </lineage>
</organism>
<evidence type="ECO:0000256" key="3">
    <source>
        <dbReference type="ARBA" id="ARBA00023004"/>
    </source>
</evidence>
<evidence type="ECO:0000256" key="5">
    <source>
        <dbReference type="SAM" id="SignalP"/>
    </source>
</evidence>
<keyword evidence="1 4" id="KW-0349">Heme</keyword>
<feature type="signal peptide" evidence="5">
    <location>
        <begin position="1"/>
        <end position="33"/>
    </location>
</feature>
<evidence type="ECO:0000313" key="7">
    <source>
        <dbReference type="EMBL" id="MDG3008188.1"/>
    </source>
</evidence>
<protein>
    <submittedName>
        <fullName evidence="7">Cytochrome c</fullName>
    </submittedName>
</protein>
<gene>
    <name evidence="7" type="ORF">PZE19_30850</name>
</gene>
<evidence type="ECO:0000313" key="8">
    <source>
        <dbReference type="Proteomes" id="UP001216907"/>
    </source>
</evidence>
<dbReference type="PROSITE" id="PS51007">
    <property type="entry name" value="CYTC"/>
    <property type="match status" value="1"/>
</dbReference>